<proteinExistence type="predicted"/>
<keyword evidence="2" id="KW-1185">Reference proteome</keyword>
<evidence type="ECO:0000313" key="2">
    <source>
        <dbReference type="Proteomes" id="UP000601789"/>
    </source>
</evidence>
<dbReference type="InterPro" id="IPR010260">
    <property type="entry name" value="AlpA"/>
</dbReference>
<accession>A0ABS0SIR0</accession>
<dbReference type="EMBL" id="JADGMQ010000018">
    <property type="protein sequence ID" value="MBI1622570.1"/>
    <property type="molecule type" value="Genomic_DNA"/>
</dbReference>
<protein>
    <submittedName>
        <fullName evidence="1">AlpA family phage regulatory protein</fullName>
    </submittedName>
</protein>
<reference evidence="1 2" key="1">
    <citation type="submission" date="2020-10" db="EMBL/GenBank/DDBJ databases">
        <title>Aquamicrobium zhengzhouensis sp. nov., a exopolysaccharide producing bacterium isolated from farmland soil.</title>
        <authorList>
            <person name="Wang X."/>
        </authorList>
    </citation>
    <scope>NUCLEOTIDE SEQUENCE [LARGE SCALE GENOMIC DNA]</scope>
    <source>
        <strain evidence="2">cd-1</strain>
    </source>
</reference>
<organism evidence="1 2">
    <name type="scientific">Aquamicrobium zhengzhouense</name>
    <dbReference type="NCBI Taxonomy" id="2781738"/>
    <lineage>
        <taxon>Bacteria</taxon>
        <taxon>Pseudomonadati</taxon>
        <taxon>Pseudomonadota</taxon>
        <taxon>Alphaproteobacteria</taxon>
        <taxon>Hyphomicrobiales</taxon>
        <taxon>Phyllobacteriaceae</taxon>
        <taxon>Aquamicrobium</taxon>
    </lineage>
</organism>
<gene>
    <name evidence="1" type="ORF">IOD40_18080</name>
</gene>
<comment type="caution">
    <text evidence="1">The sequence shown here is derived from an EMBL/GenBank/DDBJ whole genome shotgun (WGS) entry which is preliminary data.</text>
</comment>
<dbReference type="Pfam" id="PF05930">
    <property type="entry name" value="Phage_AlpA"/>
    <property type="match status" value="1"/>
</dbReference>
<name>A0ABS0SIR0_9HYPH</name>
<dbReference type="RefSeq" id="WP_198478104.1">
    <property type="nucleotide sequence ID" value="NZ_JADGMQ010000018.1"/>
</dbReference>
<evidence type="ECO:0000313" key="1">
    <source>
        <dbReference type="EMBL" id="MBI1622570.1"/>
    </source>
</evidence>
<dbReference type="Proteomes" id="UP000601789">
    <property type="component" value="Unassembled WGS sequence"/>
</dbReference>
<sequence>MHADNDNMPRLMAPKDAAAATSLSRTLLALMAAEGQFPQPVQLGERRIAYVRAEVDAWIDQRIAARRIEPANDNGQKGRNAA</sequence>